<dbReference type="Pfam" id="PF00501">
    <property type="entry name" value="AMP-binding"/>
    <property type="match status" value="1"/>
</dbReference>
<evidence type="ECO:0000313" key="4">
    <source>
        <dbReference type="EMBL" id="KAK5780979.1"/>
    </source>
</evidence>
<dbReference type="Gene3D" id="3.40.50.12780">
    <property type="entry name" value="N-terminal domain of ligase-like"/>
    <property type="match status" value="3"/>
</dbReference>
<feature type="domain" description="AMP-binding enzyme C-terminal" evidence="2">
    <location>
        <begin position="1435"/>
        <end position="1547"/>
    </location>
</feature>
<dbReference type="PANTHER" id="PTHR22754">
    <property type="entry name" value="DISCO-INTERACTING PROTEIN 2 DIP2 -RELATED"/>
    <property type="match status" value="1"/>
</dbReference>
<dbReference type="Pfam" id="PF24919">
    <property type="entry name" value="Mug62"/>
    <property type="match status" value="1"/>
</dbReference>
<evidence type="ECO:0008006" key="6">
    <source>
        <dbReference type="Google" id="ProtNLM"/>
    </source>
</evidence>
<reference evidence="5" key="1">
    <citation type="submission" date="2023-07" db="EMBL/GenBank/DDBJ databases">
        <title>A draft genome of Kazachstania heterogenica Y-27499.</title>
        <authorList>
            <person name="Donic C."/>
            <person name="Kralova J.S."/>
            <person name="Fidel L."/>
            <person name="Ben-Dor S."/>
            <person name="Jung S."/>
        </authorList>
    </citation>
    <scope>NUCLEOTIDE SEQUENCE [LARGE SCALE GENOMIC DNA]</scope>
    <source>
        <strain evidence="5">Y27499</strain>
    </source>
</reference>
<feature type="domain" description="AMP-dependent synthetase/ligase" evidence="1">
    <location>
        <begin position="98"/>
        <end position="279"/>
    </location>
</feature>
<dbReference type="InterPro" id="IPR025110">
    <property type="entry name" value="AMP-bd_C"/>
</dbReference>
<feature type="domain" description="Meiotically up-regulated gene 62 protein-like alpha-beta" evidence="3">
    <location>
        <begin position="690"/>
        <end position="841"/>
    </location>
</feature>
<dbReference type="Pfam" id="PF23024">
    <property type="entry name" value="AMP-dom_DIP2-like"/>
    <property type="match status" value="1"/>
</dbReference>
<protein>
    <recommendedName>
        <fullName evidence="6">Acetyl-CoA synthetase-like protein</fullName>
    </recommendedName>
</protein>
<dbReference type="InterPro" id="IPR000873">
    <property type="entry name" value="AMP-dep_synth/lig_dom"/>
</dbReference>
<dbReference type="EMBL" id="JAWIZZ010000038">
    <property type="protein sequence ID" value="KAK5780979.1"/>
    <property type="molecule type" value="Genomic_DNA"/>
</dbReference>
<evidence type="ECO:0000313" key="5">
    <source>
        <dbReference type="Proteomes" id="UP001306508"/>
    </source>
</evidence>
<evidence type="ECO:0000259" key="1">
    <source>
        <dbReference type="Pfam" id="PF00501"/>
    </source>
</evidence>
<evidence type="ECO:0000259" key="3">
    <source>
        <dbReference type="Pfam" id="PF24919"/>
    </source>
</evidence>
<name>A0AAN7W4G0_9SACH</name>
<dbReference type="SUPFAM" id="SSF56801">
    <property type="entry name" value="Acetyl-CoA synthetase-like"/>
    <property type="match status" value="2"/>
</dbReference>
<organism evidence="4 5">
    <name type="scientific">Arxiozyma heterogenica</name>
    <dbReference type="NCBI Taxonomy" id="278026"/>
    <lineage>
        <taxon>Eukaryota</taxon>
        <taxon>Fungi</taxon>
        <taxon>Dikarya</taxon>
        <taxon>Ascomycota</taxon>
        <taxon>Saccharomycotina</taxon>
        <taxon>Saccharomycetes</taxon>
        <taxon>Saccharomycetales</taxon>
        <taxon>Saccharomycetaceae</taxon>
        <taxon>Arxiozyma</taxon>
    </lineage>
</organism>
<sequence length="1569" mass="179253">MEDITEVYQLCRNQTTNSSIFNTPGRPKVSHRHASSIQLSLPSHDITDDKNNYLPMIPLLPRNVKQPISSKGKSFNFDNQLPFSLLPILKGRSQFNEGQTAIISLNVKGKETYITWDKLYLRAEKVAHELKKTKLYRMDKLLLWYNKEEVIEFTVALLGCFIAGMVAVPISFETYSLQEIVEIIRQTNCKHILISNECYRQLDNLHSPTHNTTIKISRNDMFKNISFLKTDDLGTYSKAKKQPSTFDISTIAYIEFTRTPLGRLSGVVMKHNILMDQFDSLAEILDSKKMPYWKKSHIWKPYDKRIPVTLATKEKTARFTVLNSLDPTRSTGLVLGVLFNVFTGNLLISVDEKLLQKHAGYETLIDKYRADILLNDQLQLKQNVINYLENPIPMPERKKHKMDFSCVKVCLTSCNTIDTEVTDMVINKWLKNLGCTDAVLCYSPILTLIDFGGIFISTKDQLGGLENFPIHNSSLKLQDDIYVNKDKLKVNTIEANITAMINSSQTFKDYIRLQSFGYPIPGTTLCVVNPDDATLVPELCVGEIWLSSKNLVNEFYQMDKVNDFVFRAKLNYAKMFSFINDGPQVNDNTSVDRLETIYNICPPNTQFLRTKLMGFIHNGKIYVLSLIEDMFLQNKLIRLPNWSHTSDISRTCKSSSYTSTNNSISNINASKHSSISDGSNFEGSETNWTTSYKGKRIVETHYLQQITETLVRTVNTVSDVSAFELNRYKDEHFLVLIVESSLAKNSNVSLLNSEQNFLIKTNSQKESFERKMNELTDQIYRILWIFHKIQPMCILVVPQKSLPRRYCSLELANSTVERKFINGELNSKYVKFQFDNIILDFIPHSSYYNESIFSEHLSKLRRLYIERKNIIEQKKTNGLTKWQTSGIDYRETSYDSRNPQLKLSDYKSITEILEWRVRTTPNESAFSDGGNTASSGNYNNENNIQKNISWKIFDLIIAAFIKKIVGSKTPLSAGDHVIIMCDNSVEYVAMVMACFYCHLVIIPLKPISEKRAESDIMFLCSIIEGYKVKRLFIDGKLHAMLSNNSIISKLYKHYKYLFPKVTVFSKLKKKNGVHSESFESILKQKYSYKAGTNVNTIPAVIWVDNDKDITKNLHILMNHESLLNICKVLKETLQLKITTPILSLDSYTSGLGFILSCFIGIYVGTSTNLFSLNSVMNDPKDFLMAIQNTGFSDLYLKIDTFHKILHKTSNLLSNEVHSNKSKHVVKSGSPNLRPDLFRNVENILISFIGRPSFNFIENLLATYNNVPISSNQINFVYQHHFNPIISLRSYLDIPPIDVYLDPVSLREGIIKEIDPTSSKVYNALRLQDSGVVPVCTDVTIVNPETLMPCVEGEIGEIWCCSEANVFDYSIFNSKKKSKKDSFITEQFQSKFNKEYENGLTYLRTGDLGFIRNIQRINSEGDLISLNLLYVLGSISETIEILGLTHFVFDLEKTIKSTNNAIRNCLIAKAGGLLVCLVQTNSEMTEKYGNLTALMVSELMNNHGVILDLVSFVSLNASIILKKYDMWSLNRSFIIKDWFNGDIKIDAQFAINYGENISMYLLSEFDKDTQ</sequence>
<dbReference type="GO" id="GO:0005829">
    <property type="term" value="C:cytosol"/>
    <property type="evidence" value="ECO:0007669"/>
    <property type="project" value="TreeGrafter"/>
</dbReference>
<gene>
    <name evidence="4" type="ORF">RI543_001366</name>
</gene>
<dbReference type="InterPro" id="IPR042099">
    <property type="entry name" value="ANL_N_sf"/>
</dbReference>
<keyword evidence="5" id="KW-1185">Reference proteome</keyword>
<proteinExistence type="predicted"/>
<dbReference type="InterPro" id="IPR056881">
    <property type="entry name" value="Mug62_dom"/>
</dbReference>
<accession>A0AAN7W4G0</accession>
<evidence type="ECO:0000259" key="2">
    <source>
        <dbReference type="Pfam" id="PF23024"/>
    </source>
</evidence>
<dbReference type="Proteomes" id="UP001306508">
    <property type="component" value="Unassembled WGS sequence"/>
</dbReference>
<comment type="caution">
    <text evidence="4">The sequence shown here is derived from an EMBL/GenBank/DDBJ whole genome shotgun (WGS) entry which is preliminary data.</text>
</comment>
<dbReference type="PANTHER" id="PTHR22754:SF32">
    <property type="entry name" value="DISCO-INTERACTING PROTEIN 2"/>
    <property type="match status" value="1"/>
</dbReference>